<evidence type="ECO:0000313" key="3">
    <source>
        <dbReference type="EMBL" id="SDF60316.1"/>
    </source>
</evidence>
<accession>A0A1G7MF65</accession>
<sequence length="420" mass="45860">MIEGDDRLQRLLGGDALASLRRRLRQRFERGPVDGKIERLRVSNLSRDEHAALAGLMGRPARFSSSMQLDVQTVDAALSRAGIAMSLREALESIDGPIIHAETARAELKAGWSKAISVATQVGLASFLQTPFGVGLLKRLSNSEIEVAARLCSRADIVLKLLPVKGMTRAQLAARCLGDAHALDRGQAVATLVLAVWRKLSLDPDAYEENPTLENGRARENGEDRIRDIWAKAGVLVNELARPALFLNLQINGNHTIPLAPGEPSYASLRFLLRTDPLWNVRGRDIYVCENPNLLAIAADKLGVNCAPMVCTDGMPAAAQRTIMQQLVIAGGRLRYHGDFDWPGLRIGNHVMREFGAVPWRFDAKEYLVAVARAPSPDFALTGPDVHASWDEALTAAMRTHGLAIAEESLADELLQDLAR</sequence>
<dbReference type="AlphaFoldDB" id="A0A1G7MF65"/>
<dbReference type="InterPro" id="IPR024466">
    <property type="entry name" value="CHP02679_N"/>
</dbReference>
<evidence type="ECO:0000259" key="2">
    <source>
        <dbReference type="Pfam" id="PF11796"/>
    </source>
</evidence>
<evidence type="ECO:0000259" key="1">
    <source>
        <dbReference type="Pfam" id="PF09664"/>
    </source>
</evidence>
<dbReference type="InterPro" id="IPR013495">
    <property type="entry name" value="CHP02679"/>
</dbReference>
<feature type="domain" description="Conserved hypothetical protein CHP02679 N terminus" evidence="2">
    <location>
        <begin position="39"/>
        <end position="250"/>
    </location>
</feature>
<organism evidence="3 4">
    <name type="scientific">Bradyrhizobium brasilense</name>
    <dbReference type="NCBI Taxonomy" id="1419277"/>
    <lineage>
        <taxon>Bacteria</taxon>
        <taxon>Pseudomonadati</taxon>
        <taxon>Pseudomonadota</taxon>
        <taxon>Alphaproteobacteria</taxon>
        <taxon>Hyphomicrobiales</taxon>
        <taxon>Nitrobacteraceae</taxon>
        <taxon>Bradyrhizobium</taxon>
    </lineage>
</organism>
<protein>
    <submittedName>
        <fullName evidence="3">TIGR02679 family protein</fullName>
    </submittedName>
</protein>
<dbReference type="InterPro" id="IPR024465">
    <property type="entry name" value="DUF2399"/>
</dbReference>
<evidence type="ECO:0000313" key="4">
    <source>
        <dbReference type="Proteomes" id="UP000199245"/>
    </source>
</evidence>
<dbReference type="Pfam" id="PF09664">
    <property type="entry name" value="DUF2399"/>
    <property type="match status" value="1"/>
</dbReference>
<dbReference type="RefSeq" id="WP_092089929.1">
    <property type="nucleotide sequence ID" value="NZ_FMZW01000063.1"/>
</dbReference>
<gene>
    <name evidence="3" type="ORF">SAMN05216337_10639</name>
</gene>
<dbReference type="EMBL" id="FMZW01000063">
    <property type="protein sequence ID" value="SDF60316.1"/>
    <property type="molecule type" value="Genomic_DNA"/>
</dbReference>
<name>A0A1G7MF65_9BRAD</name>
<dbReference type="Proteomes" id="UP000199245">
    <property type="component" value="Unassembled WGS sequence"/>
</dbReference>
<dbReference type="Pfam" id="PF11796">
    <property type="entry name" value="DUF3323"/>
    <property type="match status" value="1"/>
</dbReference>
<reference evidence="3 4" key="1">
    <citation type="submission" date="2016-10" db="EMBL/GenBank/DDBJ databases">
        <authorList>
            <person name="de Groot N.N."/>
        </authorList>
    </citation>
    <scope>NUCLEOTIDE SEQUENCE [LARGE SCALE GENOMIC DNA]</scope>
    <source>
        <strain evidence="3 4">R5</strain>
    </source>
</reference>
<feature type="domain" description="DUF2399" evidence="1">
    <location>
        <begin position="268"/>
        <end position="418"/>
    </location>
</feature>
<proteinExistence type="predicted"/>
<dbReference type="NCBIfam" id="TIGR02679">
    <property type="entry name" value="TIGR02679 family protein"/>
    <property type="match status" value="1"/>
</dbReference>